<dbReference type="Gene3D" id="3.20.20.190">
    <property type="entry name" value="Phosphatidylinositol (PI) phosphodiesterase"/>
    <property type="match status" value="2"/>
</dbReference>
<dbReference type="GO" id="GO:0035556">
    <property type="term" value="P:intracellular signal transduction"/>
    <property type="evidence" value="ECO:0007669"/>
    <property type="project" value="InterPro"/>
</dbReference>
<keyword evidence="10 15" id="KW-0443">Lipid metabolism</keyword>
<evidence type="ECO:0000256" key="6">
    <source>
        <dbReference type="ARBA" id="ARBA00022490"/>
    </source>
</evidence>
<dbReference type="SMART" id="SM00148">
    <property type="entry name" value="PLCXc"/>
    <property type="match status" value="1"/>
</dbReference>
<evidence type="ECO:0000256" key="9">
    <source>
        <dbReference type="ARBA" id="ARBA00022963"/>
    </source>
</evidence>
<dbReference type="InterPro" id="IPR011992">
    <property type="entry name" value="EF-hand-dom_pair"/>
</dbReference>
<keyword evidence="7 15" id="KW-0378">Hydrolase</keyword>
<evidence type="ECO:0000256" key="14">
    <source>
        <dbReference type="ARBA" id="ARBA00023674"/>
    </source>
</evidence>
<dbReference type="EMBL" id="SCEB01214468">
    <property type="protein sequence ID" value="RXM35178.1"/>
    <property type="molecule type" value="Genomic_DNA"/>
</dbReference>
<keyword evidence="11" id="KW-0807">Transducer</keyword>
<comment type="catalytic activity">
    <reaction evidence="14">
        <text>a 1,2-diacyl-sn-glycero-3-phospho-(1D-myo-inositol-4,5-bisphosphate) + H2O = 1D-myo-inositol 1,4,5-trisphosphate + a 1,2-diacyl-sn-glycerol + H(+)</text>
        <dbReference type="Rhea" id="RHEA:33179"/>
        <dbReference type="ChEBI" id="CHEBI:15377"/>
        <dbReference type="ChEBI" id="CHEBI:15378"/>
        <dbReference type="ChEBI" id="CHEBI:17815"/>
        <dbReference type="ChEBI" id="CHEBI:58456"/>
        <dbReference type="ChEBI" id="CHEBI:203600"/>
        <dbReference type="EC" id="3.1.4.11"/>
    </reaction>
    <physiologicalReaction direction="left-to-right" evidence="14">
        <dbReference type="Rhea" id="RHEA:33180"/>
    </physiologicalReaction>
</comment>
<dbReference type="SUPFAM" id="SSF47473">
    <property type="entry name" value="EF-hand"/>
    <property type="match status" value="1"/>
</dbReference>
<dbReference type="InterPro" id="IPR015359">
    <property type="entry name" value="PLC_EF-hand-like"/>
</dbReference>
<dbReference type="Pfam" id="PF09279">
    <property type="entry name" value="EF-hand_like"/>
    <property type="match status" value="1"/>
</dbReference>
<evidence type="ECO:0000256" key="10">
    <source>
        <dbReference type="ARBA" id="ARBA00023098"/>
    </source>
</evidence>
<evidence type="ECO:0000256" key="7">
    <source>
        <dbReference type="ARBA" id="ARBA00022801"/>
    </source>
</evidence>
<dbReference type="CDD" id="cd00275">
    <property type="entry name" value="C2_PLC_like"/>
    <property type="match status" value="1"/>
</dbReference>
<keyword evidence="8" id="KW-0106">Calcium</keyword>
<evidence type="ECO:0000259" key="18">
    <source>
        <dbReference type="PROSITE" id="PS50008"/>
    </source>
</evidence>
<dbReference type="SUPFAM" id="SSF49562">
    <property type="entry name" value="C2 domain (Calcium/lipid-binding domain, CaLB)"/>
    <property type="match status" value="1"/>
</dbReference>
<evidence type="ECO:0000256" key="5">
    <source>
        <dbReference type="ARBA" id="ARBA00022473"/>
    </source>
</evidence>
<dbReference type="GO" id="GO:0005634">
    <property type="term" value="C:nucleus"/>
    <property type="evidence" value="ECO:0007669"/>
    <property type="project" value="UniProtKB-SubCell"/>
</dbReference>
<keyword evidence="20" id="KW-1185">Reference proteome</keyword>
<comment type="caution">
    <text evidence="19">The sequence shown here is derived from an EMBL/GenBank/DDBJ whole genome shotgun (WGS) entry which is preliminary data.</text>
</comment>
<dbReference type="InterPro" id="IPR001192">
    <property type="entry name" value="PI-PLC_fam"/>
</dbReference>
<dbReference type="Gene3D" id="1.10.238.10">
    <property type="entry name" value="EF-hand"/>
    <property type="match status" value="1"/>
</dbReference>
<dbReference type="PANTHER" id="PTHR10336:SF29">
    <property type="entry name" value="1-PHOSPHATIDYLINOSITOL 4,5-BISPHOSPHATE PHOSPHODIESTERASE ZETA-1"/>
    <property type="match status" value="1"/>
</dbReference>
<dbReference type="InterPro" id="IPR017946">
    <property type="entry name" value="PLC-like_Pdiesterase_TIM-brl"/>
</dbReference>
<gene>
    <name evidence="19" type="ORF">EOD39_13313</name>
</gene>
<evidence type="ECO:0000256" key="11">
    <source>
        <dbReference type="ARBA" id="ARBA00023224"/>
    </source>
</evidence>
<dbReference type="Gene3D" id="2.60.40.150">
    <property type="entry name" value="C2 domain"/>
    <property type="match status" value="1"/>
</dbReference>
<comment type="function">
    <text evidence="2">The production of the second messenger molecules diacylglycerol (DAG) and inositol 1,4,5-trisphosphate (IP3) is mediated by activated phosphatidylinositol-specific phospholipase C enzymes. In vitro, hydrolyzes PtdIns(4,5)P2 in a Ca(2+)-dependent manner. Triggers intracellular Ca(2+) oscillations in oocytes solely during M phase and is involved in inducing oocyte activation and initiating embryonic development up to the blastocyst stage. Is therefore a strong candidate for the egg-activating soluble sperm factor that is transferred from the sperm into the egg cytoplasm following gamete membrane fusion. May exert an inhibitory effect on phospholipase-C-coupled processes that depend on calcium ions and protein kinase C, including CFTR trafficking and function.</text>
</comment>
<dbReference type="Pfam" id="PF00387">
    <property type="entry name" value="PI-PLC-Y"/>
    <property type="match status" value="1"/>
</dbReference>
<keyword evidence="12" id="KW-0539">Nucleus</keyword>
<feature type="domain" description="PI-PLC Y-box" evidence="18">
    <location>
        <begin position="252"/>
        <end position="368"/>
    </location>
</feature>
<dbReference type="InterPro" id="IPR000008">
    <property type="entry name" value="C2_dom"/>
</dbReference>
<dbReference type="PANTHER" id="PTHR10336">
    <property type="entry name" value="PHOSPHOINOSITIDE-SPECIFIC PHOSPHOLIPASE C FAMILY PROTEIN"/>
    <property type="match status" value="1"/>
</dbReference>
<dbReference type="Pfam" id="PF00168">
    <property type="entry name" value="C2"/>
    <property type="match status" value="1"/>
</dbReference>
<comment type="cofactor">
    <cofactor evidence="1">
        <name>Ca(2+)</name>
        <dbReference type="ChEBI" id="CHEBI:29108"/>
    </cofactor>
</comment>
<proteinExistence type="predicted"/>
<dbReference type="Pfam" id="PF00388">
    <property type="entry name" value="PI-PLC-X"/>
    <property type="match status" value="2"/>
</dbReference>
<evidence type="ECO:0000256" key="4">
    <source>
        <dbReference type="ARBA" id="ARBA00004556"/>
    </source>
</evidence>
<dbReference type="GO" id="GO:0004435">
    <property type="term" value="F:phosphatidylinositol-4,5-bisphosphate phospholipase C activity"/>
    <property type="evidence" value="ECO:0007669"/>
    <property type="project" value="UniProtKB-EC"/>
</dbReference>
<dbReference type="InterPro" id="IPR000909">
    <property type="entry name" value="PLipase_C_PInositol-sp_X_dom"/>
</dbReference>
<keyword evidence="6" id="KW-0963">Cytoplasm</keyword>
<comment type="subcellular location">
    <subcellularLocation>
        <location evidence="4">Cytoplasm</location>
        <location evidence="4">Perinuclear region</location>
    </subcellularLocation>
    <subcellularLocation>
        <location evidence="3">Nucleus</location>
    </subcellularLocation>
</comment>
<dbReference type="InterPro" id="IPR001711">
    <property type="entry name" value="PLipase_C_Pinositol-sp_Y"/>
</dbReference>
<evidence type="ECO:0000256" key="15">
    <source>
        <dbReference type="RuleBase" id="RU361133"/>
    </source>
</evidence>
<dbReference type="PROSITE" id="PS50007">
    <property type="entry name" value="PIPLC_X_DOMAIN"/>
    <property type="match status" value="2"/>
</dbReference>
<dbReference type="SMART" id="SM00149">
    <property type="entry name" value="PLCYc"/>
    <property type="match status" value="1"/>
</dbReference>
<keyword evidence="13" id="KW-0278">Fertilization</keyword>
<feature type="domain" description="C2" evidence="17">
    <location>
        <begin position="368"/>
        <end position="492"/>
    </location>
</feature>
<dbReference type="InterPro" id="IPR035892">
    <property type="entry name" value="C2_domain_sf"/>
</dbReference>
<accession>A0A444UJA4</accession>
<evidence type="ECO:0000256" key="1">
    <source>
        <dbReference type="ARBA" id="ARBA00001913"/>
    </source>
</evidence>
<dbReference type="PROSITE" id="PS50004">
    <property type="entry name" value="C2"/>
    <property type="match status" value="1"/>
</dbReference>
<dbReference type="GO" id="GO:0016042">
    <property type="term" value="P:lipid catabolic process"/>
    <property type="evidence" value="ECO:0007669"/>
    <property type="project" value="UniProtKB-KW"/>
</dbReference>
<evidence type="ECO:0000256" key="8">
    <source>
        <dbReference type="ARBA" id="ARBA00022837"/>
    </source>
</evidence>
<dbReference type="FunFam" id="1.10.238.10:FF:000005">
    <property type="entry name" value="Phosphoinositide phospholipase C"/>
    <property type="match status" value="1"/>
</dbReference>
<keyword evidence="9 15" id="KW-0442">Lipid degradation</keyword>
<sequence length="510" mass="57793">MTAKGKSKAPSRRDDIQLIFSCYAPRGKNLSAQGLLDFIQKEQMNSQADMKAVEQIIENYEINKTVKSKKSMTFGGFLRYMESEDCSVNNKDHKKVYHDMDWALCHYFISSSHNTYLTGDQLVGKSHLHAYVSPYPVILSLENHCTPLQQEMMAEYLKTILGEKLLDMTINDTFAKELPSPEELKNKILIKNKKIGLLQDTILKKGTNRHGEVGHYIEEDHDEEEAEEETAKGKRPASKPAKEKKIALAMALSDLVIYTKSVHFVSFKHSIANQKFYENTSLAEAKARKLAMNSGAEFVLHNMKFITRIYPAGSRALSSNYNPQEFWNVGAQLVALNFQSLGEAMDLNRGKFQDNGNCGYVLKPHFMRVSEKPFDPNAFQPDFKATNLLVKVISGYSLPVPRGSKGIDPYVRVEIHGVSADNAKKQTNYVKQNAMSPRWDETMTFAIQVPDLALVRFIVEDQNAIMANEFIAQYTLHLTSMNPGYRWVPLLSKEGISLDPASLFIYVWFS</sequence>
<dbReference type="GO" id="GO:0060470">
    <property type="term" value="P:positive regulation of cytosolic calcium ion concentration involved in egg activation"/>
    <property type="evidence" value="ECO:0007669"/>
    <property type="project" value="TreeGrafter"/>
</dbReference>
<evidence type="ECO:0000313" key="20">
    <source>
        <dbReference type="Proteomes" id="UP000289886"/>
    </source>
</evidence>
<evidence type="ECO:0000313" key="19">
    <source>
        <dbReference type="EMBL" id="RXM35178.1"/>
    </source>
</evidence>
<dbReference type="Proteomes" id="UP000289886">
    <property type="component" value="Unassembled WGS sequence"/>
</dbReference>
<name>A0A444UJA4_ACIRT</name>
<evidence type="ECO:0000256" key="3">
    <source>
        <dbReference type="ARBA" id="ARBA00004123"/>
    </source>
</evidence>
<dbReference type="SUPFAM" id="SSF51695">
    <property type="entry name" value="PLC-like phosphodiesterases"/>
    <property type="match status" value="1"/>
</dbReference>
<organism evidence="19 20">
    <name type="scientific">Acipenser ruthenus</name>
    <name type="common">Sterlet sturgeon</name>
    <dbReference type="NCBI Taxonomy" id="7906"/>
    <lineage>
        <taxon>Eukaryota</taxon>
        <taxon>Metazoa</taxon>
        <taxon>Chordata</taxon>
        <taxon>Craniata</taxon>
        <taxon>Vertebrata</taxon>
        <taxon>Euteleostomi</taxon>
        <taxon>Actinopterygii</taxon>
        <taxon>Chondrostei</taxon>
        <taxon>Acipenseriformes</taxon>
        <taxon>Acipenseridae</taxon>
        <taxon>Acipenser</taxon>
    </lineage>
</organism>
<feature type="compositionally biased region" description="Acidic residues" evidence="16">
    <location>
        <begin position="219"/>
        <end position="228"/>
    </location>
</feature>
<protein>
    <recommendedName>
        <fullName evidence="15">Phosphoinositide phospholipase C</fullName>
        <ecNumber evidence="15">3.1.4.11</ecNumber>
    </recommendedName>
</protein>
<reference evidence="19 20" key="1">
    <citation type="submission" date="2019-01" db="EMBL/GenBank/DDBJ databases">
        <title>Draft Genome and Complete Hox-Cluster Characterization of the Sterlet Sturgeon (Acipenser ruthenus).</title>
        <authorList>
            <person name="Wei Q."/>
        </authorList>
    </citation>
    <scope>NUCLEOTIDE SEQUENCE [LARGE SCALE GENOMIC DNA]</scope>
    <source>
        <strain evidence="19">WHYD16114868_AA</strain>
        <tissue evidence="19">Blood</tissue>
    </source>
</reference>
<dbReference type="PROSITE" id="PS50008">
    <property type="entry name" value="PIPLC_Y_DOMAIN"/>
    <property type="match status" value="1"/>
</dbReference>
<keyword evidence="5" id="KW-0217">Developmental protein</keyword>
<dbReference type="SMART" id="SM00239">
    <property type="entry name" value="C2"/>
    <property type="match status" value="1"/>
</dbReference>
<evidence type="ECO:0000256" key="13">
    <source>
        <dbReference type="ARBA" id="ARBA00023279"/>
    </source>
</evidence>
<evidence type="ECO:0000256" key="12">
    <source>
        <dbReference type="ARBA" id="ARBA00023242"/>
    </source>
</evidence>
<evidence type="ECO:0000256" key="2">
    <source>
        <dbReference type="ARBA" id="ARBA00003992"/>
    </source>
</evidence>
<evidence type="ECO:0000256" key="16">
    <source>
        <dbReference type="SAM" id="MobiDB-lite"/>
    </source>
</evidence>
<feature type="region of interest" description="Disordered" evidence="16">
    <location>
        <begin position="217"/>
        <end position="239"/>
    </location>
</feature>
<dbReference type="EC" id="3.1.4.11" evidence="15"/>
<evidence type="ECO:0000259" key="17">
    <source>
        <dbReference type="PROSITE" id="PS50004"/>
    </source>
</evidence>
<dbReference type="GO" id="GO:0048471">
    <property type="term" value="C:perinuclear region of cytoplasm"/>
    <property type="evidence" value="ECO:0007669"/>
    <property type="project" value="UniProtKB-SubCell"/>
</dbReference>
<dbReference type="PRINTS" id="PR00390">
    <property type="entry name" value="PHPHLIPASEC"/>
</dbReference>
<dbReference type="AlphaFoldDB" id="A0A444UJA4"/>